<evidence type="ECO:0000313" key="4">
    <source>
        <dbReference type="Proteomes" id="UP000308199"/>
    </source>
</evidence>
<accession>A0A4S4LID7</accession>
<feature type="compositionally biased region" description="Basic and acidic residues" evidence="1">
    <location>
        <begin position="172"/>
        <end position="183"/>
    </location>
</feature>
<evidence type="ECO:0000313" key="3">
    <source>
        <dbReference type="EMBL" id="THH11535.1"/>
    </source>
</evidence>
<comment type="caution">
    <text evidence="3">The sequence shown here is derived from an EMBL/GenBank/DDBJ whole genome shotgun (WGS) entry which is preliminary data.</text>
</comment>
<evidence type="ECO:0000256" key="1">
    <source>
        <dbReference type="SAM" id="MobiDB-lite"/>
    </source>
</evidence>
<organism evidence="3 4">
    <name type="scientific">Phellinidium pouzarii</name>
    <dbReference type="NCBI Taxonomy" id="167371"/>
    <lineage>
        <taxon>Eukaryota</taxon>
        <taxon>Fungi</taxon>
        <taxon>Dikarya</taxon>
        <taxon>Basidiomycota</taxon>
        <taxon>Agaricomycotina</taxon>
        <taxon>Agaricomycetes</taxon>
        <taxon>Hymenochaetales</taxon>
        <taxon>Hymenochaetaceae</taxon>
        <taxon>Phellinidium</taxon>
    </lineage>
</organism>
<gene>
    <name evidence="3" type="ORF">EW145_g598</name>
</gene>
<proteinExistence type="predicted"/>
<feature type="region of interest" description="Disordered" evidence="1">
    <location>
        <begin position="135"/>
        <end position="189"/>
    </location>
</feature>
<keyword evidence="4" id="KW-1185">Reference proteome</keyword>
<dbReference type="InterPro" id="IPR019434">
    <property type="entry name" value="DUF2423"/>
</dbReference>
<dbReference type="EMBL" id="SGPK01000012">
    <property type="protein sequence ID" value="THH11535.1"/>
    <property type="molecule type" value="Genomic_DNA"/>
</dbReference>
<protein>
    <recommendedName>
        <fullName evidence="2">DUF2423 domain-containing protein</fullName>
    </recommendedName>
</protein>
<dbReference type="OrthoDB" id="4087970at2759"/>
<sequence>MRSKVKRSFRSKKREEGVYAAVEAARLQRISVKLKMVRDTDKEGDVELAEAEGMGTDAKIPGLSWFLLLGLVEPGSISVESMGCIQEAMEDCIVDALQEIMLIDCLSDNAEENPNIDPSNPGTCIYNPLLLNGARRHSSSSESERESLDTRAAGVAARGMAHVEGHGSAAEVARHESPGRDSSEAGSRPSASSAMIFISLSFPPDLHLPNPPIGIASISHTPRYIDAAGLDV</sequence>
<reference evidence="3 4" key="1">
    <citation type="submission" date="2019-02" db="EMBL/GenBank/DDBJ databases">
        <title>Genome sequencing of the rare red list fungi Phellinidium pouzarii.</title>
        <authorList>
            <person name="Buettner E."/>
            <person name="Kellner H."/>
        </authorList>
    </citation>
    <scope>NUCLEOTIDE SEQUENCE [LARGE SCALE GENOMIC DNA]</scope>
    <source>
        <strain evidence="3 4">DSM 108285</strain>
    </source>
</reference>
<dbReference type="Proteomes" id="UP000308199">
    <property type="component" value="Unassembled WGS sequence"/>
</dbReference>
<name>A0A4S4LID7_9AGAM</name>
<dbReference type="Pfam" id="PF10338">
    <property type="entry name" value="YBL028C_N"/>
    <property type="match status" value="1"/>
</dbReference>
<feature type="domain" description="DUF2423" evidence="2">
    <location>
        <begin position="2"/>
        <end position="35"/>
    </location>
</feature>
<evidence type="ECO:0000259" key="2">
    <source>
        <dbReference type="Pfam" id="PF10338"/>
    </source>
</evidence>
<dbReference type="AlphaFoldDB" id="A0A4S4LID7"/>